<dbReference type="InterPro" id="IPR032466">
    <property type="entry name" value="Metal_Hydrolase"/>
</dbReference>
<dbReference type="Proteomes" id="UP001500466">
    <property type="component" value="Unassembled WGS sequence"/>
</dbReference>
<comment type="caution">
    <text evidence="2">The sequence shown here is derived from an EMBL/GenBank/DDBJ whole genome shotgun (WGS) entry which is preliminary data.</text>
</comment>
<dbReference type="InterPro" id="IPR013108">
    <property type="entry name" value="Amidohydro_3"/>
</dbReference>
<feature type="domain" description="Amidohydrolase 3" evidence="1">
    <location>
        <begin position="61"/>
        <end position="547"/>
    </location>
</feature>
<reference evidence="3" key="1">
    <citation type="journal article" date="2019" name="Int. J. Syst. Evol. Microbiol.">
        <title>The Global Catalogue of Microorganisms (GCM) 10K type strain sequencing project: providing services to taxonomists for standard genome sequencing and annotation.</title>
        <authorList>
            <consortium name="The Broad Institute Genomics Platform"/>
            <consortium name="The Broad Institute Genome Sequencing Center for Infectious Disease"/>
            <person name="Wu L."/>
            <person name="Ma J."/>
        </authorList>
    </citation>
    <scope>NUCLEOTIDE SEQUENCE [LARGE SCALE GENOMIC DNA]</scope>
    <source>
        <strain evidence="3">JCM 17986</strain>
    </source>
</reference>
<dbReference type="InterPro" id="IPR011059">
    <property type="entry name" value="Metal-dep_hydrolase_composite"/>
</dbReference>
<evidence type="ECO:0000313" key="3">
    <source>
        <dbReference type="Proteomes" id="UP001500466"/>
    </source>
</evidence>
<dbReference type="Gene3D" id="3.10.310.70">
    <property type="match status" value="1"/>
</dbReference>
<dbReference type="InterPro" id="IPR033932">
    <property type="entry name" value="YtcJ-like"/>
</dbReference>
<gene>
    <name evidence="2" type="ORF">GCM10023205_39720</name>
</gene>
<dbReference type="SUPFAM" id="SSF51338">
    <property type="entry name" value="Composite domain of metallo-dependent hydrolases"/>
    <property type="match status" value="1"/>
</dbReference>
<name>A0ABP9HGL6_9ACTN</name>
<accession>A0ABP9HGL6</accession>
<dbReference type="EMBL" id="BAABHS010000013">
    <property type="protein sequence ID" value="GAA4970281.1"/>
    <property type="molecule type" value="Genomic_DNA"/>
</dbReference>
<dbReference type="PANTHER" id="PTHR22642">
    <property type="entry name" value="IMIDAZOLONEPROPIONASE"/>
    <property type="match status" value="1"/>
</dbReference>
<proteinExistence type="predicted"/>
<dbReference type="RefSeq" id="WP_345676896.1">
    <property type="nucleotide sequence ID" value="NZ_BAABHS010000013.1"/>
</dbReference>
<sequence>MAAAHTEEAPDGPADLVLLGTAATMDTARPDASAVAVRGTRIVAVGGPAEAARWTGPGTRTVHLGDRCLLPGFVEAHGHAITEARLFGTDLVDIRPMTVPTADEVVAVIRKTVTARGTDGAAFIGWDPLGHGADLPEPTRAWLDAMAPDTPLVILTQAVHLAFFNSAAADRAGLGRGTPDPPGARFGRLADGTPDGTAHGGAAIRFLFAGREDPREQFTAAALREMARLSQVGVTTASEMACMPEWRRALLDMARAGLPQRVRLRLYSPSETTPTQGRRPGEGTDLTREIGVKVWVDGSPFVGSIAASFPYLDTPLTRRLGFGTRPRGKANYSWDALAEIVEAYVPLGWQVACHAHGDLAIDMVLDAYESVLSRYPRRDHRLRLEHAGAMRNDQFARAAALGVTASIFIDHVYYWGDVLTDDLFGPTYGSRWAAARSAVDAGMRISLHNDPPATPENPLHNITVATTRRSRTGRLLAPEECLTVDQALRAQTIDAAYQLFCDDITGSLTPGKYADLVVLSADPRRVAPERIEDIDVLATFLAGRQVFGEALV</sequence>
<dbReference type="Gene3D" id="2.30.40.10">
    <property type="entry name" value="Urease, subunit C, domain 1"/>
    <property type="match status" value="1"/>
</dbReference>
<keyword evidence="3" id="KW-1185">Reference proteome</keyword>
<protein>
    <submittedName>
        <fullName evidence="2">Amidohydrolase</fullName>
    </submittedName>
</protein>
<organism evidence="2 3">
    <name type="scientific">Yinghuangia aomiensis</name>
    <dbReference type="NCBI Taxonomy" id="676205"/>
    <lineage>
        <taxon>Bacteria</taxon>
        <taxon>Bacillati</taxon>
        <taxon>Actinomycetota</taxon>
        <taxon>Actinomycetes</taxon>
        <taxon>Kitasatosporales</taxon>
        <taxon>Streptomycetaceae</taxon>
        <taxon>Yinghuangia</taxon>
    </lineage>
</organism>
<dbReference type="SUPFAM" id="SSF51556">
    <property type="entry name" value="Metallo-dependent hydrolases"/>
    <property type="match status" value="1"/>
</dbReference>
<evidence type="ECO:0000259" key="1">
    <source>
        <dbReference type="Pfam" id="PF07969"/>
    </source>
</evidence>
<evidence type="ECO:0000313" key="2">
    <source>
        <dbReference type="EMBL" id="GAA4970281.1"/>
    </source>
</evidence>
<dbReference type="CDD" id="cd01300">
    <property type="entry name" value="YtcJ_like"/>
    <property type="match status" value="1"/>
</dbReference>
<dbReference type="Gene3D" id="3.20.20.140">
    <property type="entry name" value="Metal-dependent hydrolases"/>
    <property type="match status" value="1"/>
</dbReference>
<dbReference type="Pfam" id="PF07969">
    <property type="entry name" value="Amidohydro_3"/>
    <property type="match status" value="1"/>
</dbReference>
<dbReference type="PANTHER" id="PTHR22642:SF2">
    <property type="entry name" value="PROTEIN LONG AFTER FAR-RED 3"/>
    <property type="match status" value="1"/>
</dbReference>